<gene>
    <name evidence="6" type="ORF">GCM10023156_57250</name>
</gene>
<comment type="caution">
    <text evidence="6">The sequence shown here is derived from an EMBL/GenBank/DDBJ whole genome shotgun (WGS) entry which is preliminary data.</text>
</comment>
<name>A0ABP8NKP8_9BACT</name>
<dbReference type="PROSITE" id="PS50088">
    <property type="entry name" value="ANK_REPEAT"/>
    <property type="match status" value="1"/>
</dbReference>
<evidence type="ECO:0000313" key="6">
    <source>
        <dbReference type="EMBL" id="GAA4467416.1"/>
    </source>
</evidence>
<organism evidence="6 7">
    <name type="scientific">Novipirellula rosea</name>
    <dbReference type="NCBI Taxonomy" id="1031540"/>
    <lineage>
        <taxon>Bacteria</taxon>
        <taxon>Pseudomonadati</taxon>
        <taxon>Planctomycetota</taxon>
        <taxon>Planctomycetia</taxon>
        <taxon>Pirellulales</taxon>
        <taxon>Pirellulaceae</taxon>
        <taxon>Novipirellula</taxon>
    </lineage>
</organism>
<dbReference type="PANTHER" id="PTHR24189">
    <property type="entry name" value="MYOTROPHIN"/>
    <property type="match status" value="1"/>
</dbReference>
<feature type="domain" description="Suppressor of fused-like" evidence="5">
    <location>
        <begin position="234"/>
        <end position="392"/>
    </location>
</feature>
<evidence type="ECO:0000259" key="5">
    <source>
        <dbReference type="Pfam" id="PF05076"/>
    </source>
</evidence>
<feature type="repeat" description="ANK" evidence="3">
    <location>
        <begin position="73"/>
        <end position="105"/>
    </location>
</feature>
<dbReference type="Gene3D" id="1.25.40.20">
    <property type="entry name" value="Ankyrin repeat-containing domain"/>
    <property type="match status" value="1"/>
</dbReference>
<keyword evidence="2 3" id="KW-0040">ANK repeat</keyword>
<dbReference type="EMBL" id="BAABGA010000088">
    <property type="protein sequence ID" value="GAA4467416.1"/>
    <property type="molecule type" value="Genomic_DNA"/>
</dbReference>
<evidence type="ECO:0000256" key="2">
    <source>
        <dbReference type="ARBA" id="ARBA00023043"/>
    </source>
</evidence>
<proteinExistence type="predicted"/>
<dbReference type="PANTHER" id="PTHR24189:SF50">
    <property type="entry name" value="ANKYRIN REPEAT AND SOCS BOX PROTEIN 2"/>
    <property type="match status" value="1"/>
</dbReference>
<keyword evidence="7" id="KW-1185">Reference proteome</keyword>
<evidence type="ECO:0000256" key="3">
    <source>
        <dbReference type="PROSITE-ProRule" id="PRU00023"/>
    </source>
</evidence>
<dbReference type="Pfam" id="PF12796">
    <property type="entry name" value="Ank_2"/>
    <property type="match status" value="1"/>
</dbReference>
<dbReference type="InterPro" id="IPR036770">
    <property type="entry name" value="Ankyrin_rpt-contain_sf"/>
</dbReference>
<evidence type="ECO:0000313" key="7">
    <source>
        <dbReference type="Proteomes" id="UP001500840"/>
    </source>
</evidence>
<dbReference type="InterPro" id="IPR002110">
    <property type="entry name" value="Ankyrin_rpt"/>
</dbReference>
<dbReference type="Pfam" id="PF05076">
    <property type="entry name" value="SUFU"/>
    <property type="match status" value="1"/>
</dbReference>
<feature type="region of interest" description="Disordered" evidence="4">
    <location>
        <begin position="171"/>
        <end position="192"/>
    </location>
</feature>
<dbReference type="PROSITE" id="PS50297">
    <property type="entry name" value="ANK_REP_REGION"/>
    <property type="match status" value="1"/>
</dbReference>
<evidence type="ECO:0000256" key="4">
    <source>
        <dbReference type="SAM" id="MobiDB-lite"/>
    </source>
</evidence>
<reference evidence="7" key="1">
    <citation type="journal article" date="2019" name="Int. J. Syst. Evol. Microbiol.">
        <title>The Global Catalogue of Microorganisms (GCM) 10K type strain sequencing project: providing services to taxonomists for standard genome sequencing and annotation.</title>
        <authorList>
            <consortium name="The Broad Institute Genomics Platform"/>
            <consortium name="The Broad Institute Genome Sequencing Center for Infectious Disease"/>
            <person name="Wu L."/>
            <person name="Ma J."/>
        </authorList>
    </citation>
    <scope>NUCLEOTIDE SEQUENCE [LARGE SCALE GENOMIC DNA]</scope>
    <source>
        <strain evidence="7">JCM 17759</strain>
    </source>
</reference>
<accession>A0ABP8NKP8</accession>
<sequence>MKLDERRTLCKAISDKDNDAVRTFCREHQVPDYQEVKKKESLWLKYAIRNGNAEIVQTMLDHGLNVNPQVGELDQPPLTYAINDSKDDIVRLLLEHGADPNADRHLVNAINAKKPTERQLLYLQLLIKHGANVNQLHQLYDTDTQFTVLEWARDPVVREFLVRQGAKPSAELQLVTRSSESPGESPAKSLADRTKDTAVVVGQLSEVVDYFQNAFGKVDSKTFSDSLSIGLGVTVHVIKPQTPSEPITLFTTGLSAHPMNVPQETLNEAGYAELYMQLPGEWNIDDEAPQWTWPIQLILNLANHPTREGDYFLPPVTCVANESPLGPNVKFSSTALLALETFERSDGKLINCLCLMPIYEAEHRMIIEQGAPAFLKALDNAEVSRILDIDRPSVI</sequence>
<evidence type="ECO:0000256" key="1">
    <source>
        <dbReference type="ARBA" id="ARBA00022737"/>
    </source>
</evidence>
<keyword evidence="1" id="KW-0677">Repeat</keyword>
<dbReference type="SMART" id="SM00248">
    <property type="entry name" value="ANK"/>
    <property type="match status" value="2"/>
</dbReference>
<dbReference type="InterPro" id="IPR050745">
    <property type="entry name" value="Multifunctional_regulatory"/>
</dbReference>
<protein>
    <recommendedName>
        <fullName evidence="5">Suppressor of fused-like domain-containing protein</fullName>
    </recommendedName>
</protein>
<dbReference type="Proteomes" id="UP001500840">
    <property type="component" value="Unassembled WGS sequence"/>
</dbReference>
<dbReference type="SUPFAM" id="SSF48403">
    <property type="entry name" value="Ankyrin repeat"/>
    <property type="match status" value="1"/>
</dbReference>
<dbReference type="InterPro" id="IPR020941">
    <property type="entry name" value="SUFU-like_domain"/>
</dbReference>